<keyword evidence="4 6" id="KW-0479">Metal-binding</keyword>
<keyword evidence="3 6" id="KW-0349">Heme</keyword>
<dbReference type="Pfam" id="PF01152">
    <property type="entry name" value="Bac_globin"/>
    <property type="match status" value="1"/>
</dbReference>
<evidence type="ECO:0000256" key="4">
    <source>
        <dbReference type="ARBA" id="ARBA00022723"/>
    </source>
</evidence>
<keyword evidence="6" id="KW-0561">Oxygen transport</keyword>
<dbReference type="InterPro" id="IPR012292">
    <property type="entry name" value="Globin/Proto"/>
</dbReference>
<dbReference type="EMBL" id="JBHSAY010000035">
    <property type="protein sequence ID" value="MFC4136977.1"/>
    <property type="molecule type" value="Genomic_DNA"/>
</dbReference>
<evidence type="ECO:0000256" key="1">
    <source>
        <dbReference type="ARBA" id="ARBA00009660"/>
    </source>
</evidence>
<dbReference type="Proteomes" id="UP001595816">
    <property type="component" value="Unassembled WGS sequence"/>
</dbReference>
<dbReference type="RefSeq" id="WP_253762160.1">
    <property type="nucleotide sequence ID" value="NZ_JAMZDZ010000001.1"/>
</dbReference>
<sequence>MTAVVTNFELIGGAPAVREAVRRFYDRLVADPELAGFFSGVDLATLKRHQVDLLSMVLGGPSNYTGRDLGEAHAHLAIDSQAYAKVGGHLVAVLAELGVPEHVIASVTETLTSVSPQIVTH</sequence>
<dbReference type="Gene3D" id="1.10.490.10">
    <property type="entry name" value="Globins"/>
    <property type="match status" value="1"/>
</dbReference>
<evidence type="ECO:0000256" key="5">
    <source>
        <dbReference type="ARBA" id="ARBA00023004"/>
    </source>
</evidence>
<protein>
    <recommendedName>
        <fullName evidence="6">Group 1 truncated hemoglobin</fullName>
    </recommendedName>
</protein>
<reference evidence="8" key="1">
    <citation type="journal article" date="2019" name="Int. J. Syst. Evol. Microbiol.">
        <title>The Global Catalogue of Microorganisms (GCM) 10K type strain sequencing project: providing services to taxonomists for standard genome sequencing and annotation.</title>
        <authorList>
            <consortium name="The Broad Institute Genomics Platform"/>
            <consortium name="The Broad Institute Genome Sequencing Center for Infectious Disease"/>
            <person name="Wu L."/>
            <person name="Ma J."/>
        </authorList>
    </citation>
    <scope>NUCLEOTIDE SEQUENCE [LARGE SCALE GENOMIC DNA]</scope>
    <source>
        <strain evidence="8">CGMCC 4.7289</strain>
    </source>
</reference>
<dbReference type="InterPro" id="IPR016339">
    <property type="entry name" value="Hemoglobin_trunc_I"/>
</dbReference>
<dbReference type="CDD" id="cd00454">
    <property type="entry name" value="TrHb1_N"/>
    <property type="match status" value="1"/>
</dbReference>
<dbReference type="InterPro" id="IPR009050">
    <property type="entry name" value="Globin-like_sf"/>
</dbReference>
<keyword evidence="8" id="KW-1185">Reference proteome</keyword>
<keyword evidence="5 6" id="KW-0408">Iron</keyword>
<name>A0ABV8M2Z4_9ACTN</name>
<comment type="similarity">
    <text evidence="1 6">Belongs to the truncated hemoglobin family. Group I subfamily.</text>
</comment>
<comment type="cofactor">
    <cofactor evidence="6">
        <name>heme</name>
        <dbReference type="ChEBI" id="CHEBI:30413"/>
    </cofactor>
</comment>
<dbReference type="SUPFAM" id="SSF46458">
    <property type="entry name" value="Globin-like"/>
    <property type="match status" value="1"/>
</dbReference>
<dbReference type="InterPro" id="IPR001486">
    <property type="entry name" value="Hemoglobin_trunc"/>
</dbReference>
<accession>A0ABV8M2Z4</accession>
<evidence type="ECO:0000313" key="8">
    <source>
        <dbReference type="Proteomes" id="UP001595816"/>
    </source>
</evidence>
<comment type="caution">
    <text evidence="7">The sequence shown here is derived from an EMBL/GenBank/DDBJ whole genome shotgun (WGS) entry which is preliminary data.</text>
</comment>
<keyword evidence="2 6" id="KW-0813">Transport</keyword>
<proteinExistence type="inferred from homology"/>
<dbReference type="PIRSF" id="PIRSF002030">
    <property type="entry name" value="Globin_Protozoa/Cyanobacteria"/>
    <property type="match status" value="1"/>
</dbReference>
<evidence type="ECO:0000256" key="3">
    <source>
        <dbReference type="ARBA" id="ARBA00022617"/>
    </source>
</evidence>
<evidence type="ECO:0000256" key="2">
    <source>
        <dbReference type="ARBA" id="ARBA00022448"/>
    </source>
</evidence>
<gene>
    <name evidence="7" type="ORF">ACFOZ4_40765</name>
</gene>
<evidence type="ECO:0000313" key="7">
    <source>
        <dbReference type="EMBL" id="MFC4136977.1"/>
    </source>
</evidence>
<evidence type="ECO:0000256" key="6">
    <source>
        <dbReference type="PIRNR" id="PIRNR002030"/>
    </source>
</evidence>
<organism evidence="7 8">
    <name type="scientific">Hamadaea flava</name>
    <dbReference type="NCBI Taxonomy" id="1742688"/>
    <lineage>
        <taxon>Bacteria</taxon>
        <taxon>Bacillati</taxon>
        <taxon>Actinomycetota</taxon>
        <taxon>Actinomycetes</taxon>
        <taxon>Micromonosporales</taxon>
        <taxon>Micromonosporaceae</taxon>
        <taxon>Hamadaea</taxon>
    </lineage>
</organism>